<dbReference type="GO" id="GO:0000166">
    <property type="term" value="F:nucleotide binding"/>
    <property type="evidence" value="ECO:0007669"/>
    <property type="project" value="InterPro"/>
</dbReference>
<dbReference type="EMBL" id="GG692436">
    <property type="protein sequence ID" value="EER37116.1"/>
    <property type="molecule type" value="Genomic_DNA"/>
</dbReference>
<dbReference type="VEuPathDB" id="FungiDB:HCDG_08567"/>
<dbReference type="Gene3D" id="3.30.360.10">
    <property type="entry name" value="Dihydrodipicolinate Reductase, domain 2"/>
    <property type="match status" value="2"/>
</dbReference>
<dbReference type="InterPro" id="IPR051450">
    <property type="entry name" value="Gfo/Idh/MocA_Oxidoreductases"/>
</dbReference>
<feature type="domain" description="Gfo/Idh/MocA-like oxidoreductase N-terminal" evidence="1">
    <location>
        <begin position="13"/>
        <end position="150"/>
    </location>
</feature>
<dbReference type="OMA" id="NVCDDQF"/>
<dbReference type="InterPro" id="IPR000683">
    <property type="entry name" value="Gfo/Idh/MocA-like_OxRdtase_N"/>
</dbReference>
<proteinExistence type="predicted"/>
<dbReference type="HOGENOM" id="CLU_023194_4_3_1"/>
<reference evidence="3" key="1">
    <citation type="submission" date="2009-05" db="EMBL/GenBank/DDBJ databases">
        <title>The genome sequence of Ajellomyces capsulatus strain H143.</title>
        <authorList>
            <person name="Champion M."/>
            <person name="Cuomo C.A."/>
            <person name="Ma L.-J."/>
            <person name="Henn M.R."/>
            <person name="Sil A."/>
            <person name="Goldman B."/>
            <person name="Young S.K."/>
            <person name="Kodira C.D."/>
            <person name="Zeng Q."/>
            <person name="Koehrsen M."/>
            <person name="Alvarado L."/>
            <person name="Berlin A.M."/>
            <person name="Borenstein D."/>
            <person name="Chen Z."/>
            <person name="Engels R."/>
            <person name="Freedman E."/>
            <person name="Gellesch M."/>
            <person name="Goldberg J."/>
            <person name="Griggs A."/>
            <person name="Gujja S."/>
            <person name="Heiman D.I."/>
            <person name="Hepburn T.A."/>
            <person name="Howarth C."/>
            <person name="Jen D."/>
            <person name="Larson L."/>
            <person name="Lewis B."/>
            <person name="Mehta T."/>
            <person name="Park D."/>
            <person name="Pearson M."/>
            <person name="Roberts A."/>
            <person name="Saif S."/>
            <person name="Shea T.D."/>
            <person name="Shenoy N."/>
            <person name="Sisk P."/>
            <person name="Stolte C."/>
            <person name="Sykes S."/>
            <person name="Walk T."/>
            <person name="White J."/>
            <person name="Yandava C."/>
            <person name="Klein B."/>
            <person name="McEwen J.G."/>
            <person name="Puccia R."/>
            <person name="Goldman G.H."/>
            <person name="Felipe M.S."/>
            <person name="Nino-Vega G."/>
            <person name="San-Blas G."/>
            <person name="Taylor J.W."/>
            <person name="Mendoza L."/>
            <person name="Galagan J.E."/>
            <person name="Nusbaum C."/>
            <person name="Birren B.W."/>
        </authorList>
    </citation>
    <scope>NUCLEOTIDE SEQUENCE [LARGE SCALE GENOMIC DNA]</scope>
    <source>
        <strain evidence="3">H143</strain>
    </source>
</reference>
<organism evidence="2 3">
    <name type="scientific">Ajellomyces capsulatus (strain H143)</name>
    <name type="common">Darling's disease fungus</name>
    <name type="synonym">Histoplasma capsulatum</name>
    <dbReference type="NCBI Taxonomy" id="544712"/>
    <lineage>
        <taxon>Eukaryota</taxon>
        <taxon>Fungi</taxon>
        <taxon>Dikarya</taxon>
        <taxon>Ascomycota</taxon>
        <taxon>Pezizomycotina</taxon>
        <taxon>Eurotiomycetes</taxon>
        <taxon>Eurotiomycetidae</taxon>
        <taxon>Onygenales</taxon>
        <taxon>Ajellomycetaceae</taxon>
        <taxon>Histoplasma</taxon>
    </lineage>
</organism>
<dbReference type="Pfam" id="PF01408">
    <property type="entry name" value="GFO_IDH_MocA"/>
    <property type="match status" value="1"/>
</dbReference>
<dbReference type="AlphaFoldDB" id="C6HRI2"/>
<evidence type="ECO:0000313" key="3">
    <source>
        <dbReference type="Proteomes" id="UP000002624"/>
    </source>
</evidence>
<accession>C6HRI2</accession>
<name>C6HRI2_AJECH</name>
<evidence type="ECO:0000259" key="1">
    <source>
        <dbReference type="Pfam" id="PF01408"/>
    </source>
</evidence>
<evidence type="ECO:0000313" key="2">
    <source>
        <dbReference type="EMBL" id="EER37116.1"/>
    </source>
</evidence>
<sequence length="538" mass="59606">MATSKNTAARPPKFLVIGAGSRGHAYARAVTNATNGVIHAVAEVDAFKRREFGKRYIWGSGSPAEGQEFADWKEWLQWEKSRRETVWSGDGDGEQATGVDGVFICTLDEMHVEILLAIAPVNLHMLCEKPLATSLQDCLAISRALKENKCLESRIFSIGHVLRYSPHNTILRKLLLEDRVVGEVLSLEHTEPVGWYHFSHSFVRGNWRRETANGDGSLLTKCSHDIDFILWLLCYPPPGATYGYPYHSPQSITSLGSLTQFRQSRKPVAAGNATNCLSCPAEKDCIYSALKIYKDRFLSKGRTGWPIKIVCPDIEDTFKTYGMAAAESLLLKTLAEDYDKATTPDTTVAARPWFGRCVYEADNNVLEDQVVALSWVDDPLPETTASSTGGMDMHARLHGRGAKTATLHMISTTESQCERRGRVYGTLGELSYDGKTITSYNFGRGETTVVTVPEVPPEETEAHGGGDYGLTRAFVKAVEAVDSLGWEVGKAQREIIGCTFDEALRSHATVFAAEEARRNGKVVGWREWWDAKQREIGM</sequence>
<dbReference type="InterPro" id="IPR036291">
    <property type="entry name" value="NAD(P)-bd_dom_sf"/>
</dbReference>
<dbReference type="Proteomes" id="UP000002624">
    <property type="component" value="Unassembled WGS sequence"/>
</dbReference>
<dbReference type="STRING" id="544712.C6HRI2"/>
<protein>
    <submittedName>
        <fullName evidence="2">Streptomycin biosynthesis protein StrI</fullName>
    </submittedName>
</protein>
<dbReference type="SUPFAM" id="SSF51735">
    <property type="entry name" value="NAD(P)-binding Rossmann-fold domains"/>
    <property type="match status" value="1"/>
</dbReference>
<dbReference type="OrthoDB" id="64915at2759"/>
<dbReference type="Gene3D" id="3.40.50.720">
    <property type="entry name" value="NAD(P)-binding Rossmann-like Domain"/>
    <property type="match status" value="1"/>
</dbReference>
<dbReference type="eggNOG" id="ENOG502QQXH">
    <property type="taxonomic scope" value="Eukaryota"/>
</dbReference>
<gene>
    <name evidence="2" type="ORF">HCDG_08567</name>
</gene>
<dbReference type="PANTHER" id="PTHR43377">
    <property type="entry name" value="BILIVERDIN REDUCTASE A"/>
    <property type="match status" value="1"/>
</dbReference>
<dbReference type="SUPFAM" id="SSF55347">
    <property type="entry name" value="Glyceraldehyde-3-phosphate dehydrogenase-like, C-terminal domain"/>
    <property type="match status" value="1"/>
</dbReference>
<dbReference type="PANTHER" id="PTHR43377:SF12">
    <property type="entry name" value="BINDING ROSSMANN FOLD OXIDOREDUCTASE, PUTATIVE (AFU_ORTHOLOGUE AFUA_3G11840)-RELATED"/>
    <property type="match status" value="1"/>
</dbReference>